<sequence length="1133" mass="125188">SLGDADSTLAFGRPEGPDAWAAATLGADGMAARNYAAWTPAPPARGPSSLGATQRRMADMIRALPPHVFDSLPESRVDRSVARGMPAALERRDPQSCHTGRYQSPLQAYEAVLRQECAESAVFGVLNTPRCQRKATYHGRATVTYQEREDLTVRRDDHSSAESLEQRSLSASTYSALQEYRRPRLSAADYRSRSFVDHNGGQHHAGQNYTCCFREHASCCDRPPPLWRIGQQRTLEDEDCGLQTAPVTHCVNPNVRVSRQVLSDNFQDFCQTMLASERQVPEQQQSRVPAAVVQSPTKPQQVAFRLGSKDSPRRRSLSSLSRTSIVQEVLKKMSSQAAAMPPASSIMAPTINNPPNDVDKETGLDQDTLQVIQQLDLSIAGDQEVFVDGPPPPVFPKPATDSRHVSPSEAVSNGSCQHPVDSEVQNDNLIEEVCFPGSNKKSYVAFGTAPQQTAPPGETTAEFNGYAVTERRDALLGRNNELEMDMGVGDAKSPAATVGKALSETGDICVMPVDECQLGRSDTADSGVASRPESGSCSHFVVVAIDFGTTYSGYAFSFTRDPDNIHMMRKWEGGDPGVVNQKTPTTLLLNPDGEFHSFGFTARDVYHDLDAQEAKQWMFFEKFKMTLHSNENLSRDTEIRAANGRPMAALTVFAHALRYFRDQALKELSEQSATTILPDDVRWVVTVPAIWRQPAKQFMRAAAYKAGIGSPDFPEQLIIALEPEAASVYCRKLRMHQLVPEAPARVHLFREAAPELNTEPAVDDRPGTKYMVVDCGGGTVDITVHELHDQHGTLKELHKATGGPCGSLGIDREFERLLRAIFSSDFMDQFKLKRPAAYVDLMVAFEARKRNATPDKDTPLNISLPFSFIDYYKKCKGTTVEQAIKRYGNKEVKWSSQGMLRLEPAAMRELFRPTLARIKEHIGSVFGDPHLGAIHYLFLVGGFAESQMLQKELREAFTPHTRVIIPQGVSLAILRGAVLFGLDPMVVNVRRSRLTYGVGVLNRFVHGVHPPSKLVVKDGIEWCADVFDAFVLADQSVGQGDAVVRSYTPAKSGQTRSIIHVYCSERDDVRFITDPGVVRCGTLVLDLSDTRHTPLRRREIQARMVFGETEIKVSALDVATQKCVRADIDFLNQ</sequence>
<accession>A0A131ZB35</accession>
<evidence type="ECO:0000256" key="1">
    <source>
        <dbReference type="SAM" id="MobiDB-lite"/>
    </source>
</evidence>
<dbReference type="PANTHER" id="PTHR14187:SF46">
    <property type="entry name" value="HEAT SHOCK 70 KDA PROTEIN 12A"/>
    <property type="match status" value="1"/>
</dbReference>
<dbReference type="PANTHER" id="PTHR14187">
    <property type="entry name" value="ALPHA KINASE/ELONGATION FACTOR 2 KINASE"/>
    <property type="match status" value="1"/>
</dbReference>
<reference evidence="2" key="1">
    <citation type="journal article" date="2016" name="Ticks Tick Borne Dis.">
        <title>De novo assembly and annotation of the salivary gland transcriptome of Rhipicephalus appendiculatus male and female ticks during blood feeding.</title>
        <authorList>
            <person name="de Castro M.H."/>
            <person name="de Klerk D."/>
            <person name="Pienaar R."/>
            <person name="Latif A.A."/>
            <person name="Rees D.J."/>
            <person name="Mans B.J."/>
        </authorList>
    </citation>
    <scope>NUCLEOTIDE SEQUENCE</scope>
    <source>
        <tissue evidence="2">Salivary glands</tissue>
    </source>
</reference>
<proteinExistence type="predicted"/>
<feature type="non-terminal residue" evidence="2">
    <location>
        <position position="1"/>
    </location>
</feature>
<dbReference type="AlphaFoldDB" id="A0A131ZB35"/>
<organism evidence="2">
    <name type="scientific">Rhipicephalus appendiculatus</name>
    <name type="common">Brown ear tick</name>
    <dbReference type="NCBI Taxonomy" id="34631"/>
    <lineage>
        <taxon>Eukaryota</taxon>
        <taxon>Metazoa</taxon>
        <taxon>Ecdysozoa</taxon>
        <taxon>Arthropoda</taxon>
        <taxon>Chelicerata</taxon>
        <taxon>Arachnida</taxon>
        <taxon>Acari</taxon>
        <taxon>Parasitiformes</taxon>
        <taxon>Ixodida</taxon>
        <taxon>Ixodoidea</taxon>
        <taxon>Ixodidae</taxon>
        <taxon>Rhipicephalinae</taxon>
        <taxon>Rhipicephalus</taxon>
        <taxon>Rhipicephalus</taxon>
    </lineage>
</organism>
<evidence type="ECO:0000313" key="2">
    <source>
        <dbReference type="EMBL" id="JAP87686.1"/>
    </source>
</evidence>
<name>A0A131ZB35_RHIAP</name>
<protein>
    <submittedName>
        <fullName evidence="2">Heat shock protein HSP70 12A</fullName>
    </submittedName>
</protein>
<dbReference type="EMBL" id="GEDV01000871">
    <property type="protein sequence ID" value="JAP87686.1"/>
    <property type="molecule type" value="Transcribed_RNA"/>
</dbReference>
<dbReference type="InterPro" id="IPR043129">
    <property type="entry name" value="ATPase_NBD"/>
</dbReference>
<feature type="region of interest" description="Disordered" evidence="1">
    <location>
        <begin position="279"/>
        <end position="320"/>
    </location>
</feature>
<keyword evidence="2" id="KW-0346">Stress response</keyword>
<dbReference type="SUPFAM" id="SSF53067">
    <property type="entry name" value="Actin-like ATPase domain"/>
    <property type="match status" value="2"/>
</dbReference>
<feature type="region of interest" description="Disordered" evidence="1">
    <location>
        <begin position="398"/>
        <end position="420"/>
    </location>
</feature>
<dbReference type="Gene3D" id="3.30.420.40">
    <property type="match status" value="1"/>
</dbReference>